<evidence type="ECO:0000313" key="3">
    <source>
        <dbReference type="Proteomes" id="UP001155586"/>
    </source>
</evidence>
<dbReference type="RefSeq" id="WP_265689561.1">
    <property type="nucleotide sequence ID" value="NZ_JAKRRX010000252.1"/>
</dbReference>
<comment type="caution">
    <text evidence="2">The sequence shown here is derived from an EMBL/GenBank/DDBJ whole genome shotgun (WGS) entry which is preliminary data.</text>
</comment>
<dbReference type="AlphaFoldDB" id="A0A9X3CII8"/>
<evidence type="ECO:0000256" key="1">
    <source>
        <dbReference type="SAM" id="MobiDB-lite"/>
    </source>
</evidence>
<evidence type="ECO:0000313" key="2">
    <source>
        <dbReference type="EMBL" id="MCW8336469.1"/>
    </source>
</evidence>
<keyword evidence="3" id="KW-1185">Reference proteome</keyword>
<accession>A0A9X3CII8</accession>
<reference evidence="2" key="1">
    <citation type="submission" date="2022-02" db="EMBL/GenBank/DDBJ databases">
        <title>Vibrio sp. nov., a new bacterium isolated from Bohai sea, China.</title>
        <authorList>
            <person name="Yuan Y."/>
        </authorList>
    </citation>
    <scope>NUCLEOTIDE SEQUENCE</scope>
    <source>
        <strain evidence="2">DBSS07</strain>
    </source>
</reference>
<name>A0A9X3CII8_9VIBR</name>
<dbReference type="Proteomes" id="UP001155586">
    <property type="component" value="Unassembled WGS sequence"/>
</dbReference>
<gene>
    <name evidence="2" type="ORF">MD483_21920</name>
</gene>
<organism evidence="2 3">
    <name type="scientific">Vibrio paucivorans</name>
    <dbReference type="NCBI Taxonomy" id="2829489"/>
    <lineage>
        <taxon>Bacteria</taxon>
        <taxon>Pseudomonadati</taxon>
        <taxon>Pseudomonadota</taxon>
        <taxon>Gammaproteobacteria</taxon>
        <taxon>Vibrionales</taxon>
        <taxon>Vibrionaceae</taxon>
        <taxon>Vibrio</taxon>
    </lineage>
</organism>
<sequence>MPETKKGRGRPKISNPKTPFSCLLHEEDQELIKRTAKSLSCSKADVVKQALQSLKSEVNHA</sequence>
<protein>
    <submittedName>
        <fullName evidence="2">Uncharacterized protein</fullName>
    </submittedName>
</protein>
<proteinExistence type="predicted"/>
<feature type="region of interest" description="Disordered" evidence="1">
    <location>
        <begin position="1"/>
        <end position="20"/>
    </location>
</feature>
<dbReference type="EMBL" id="JAKRRX010000252">
    <property type="protein sequence ID" value="MCW8336469.1"/>
    <property type="molecule type" value="Genomic_DNA"/>
</dbReference>